<dbReference type="Pfam" id="PF06550">
    <property type="entry name" value="SPP"/>
    <property type="match status" value="1"/>
</dbReference>
<evidence type="ECO:0000256" key="5">
    <source>
        <dbReference type="SAM" id="Phobius"/>
    </source>
</evidence>
<keyword evidence="3 5" id="KW-1133">Transmembrane helix</keyword>
<evidence type="ECO:0008006" key="8">
    <source>
        <dbReference type="Google" id="ProtNLM"/>
    </source>
</evidence>
<keyword evidence="4 5" id="KW-0472">Membrane</keyword>
<reference evidence="6" key="2">
    <citation type="submission" date="2022-09" db="EMBL/GenBank/DDBJ databases">
        <authorList>
            <person name="Sun Q."/>
            <person name="Ohkuma M."/>
        </authorList>
    </citation>
    <scope>NUCLEOTIDE SEQUENCE</scope>
    <source>
        <strain evidence="6">JCM 13583</strain>
    </source>
</reference>
<feature type="transmembrane region" description="Helical" evidence="5">
    <location>
        <begin position="138"/>
        <end position="157"/>
    </location>
</feature>
<dbReference type="Proteomes" id="UP000632195">
    <property type="component" value="Unassembled WGS sequence"/>
</dbReference>
<feature type="transmembrane region" description="Helical" evidence="5">
    <location>
        <begin position="33"/>
        <end position="54"/>
    </location>
</feature>
<dbReference type="GO" id="GO:0042500">
    <property type="term" value="F:aspartic endopeptidase activity, intramembrane cleaving"/>
    <property type="evidence" value="ECO:0007669"/>
    <property type="project" value="InterPro"/>
</dbReference>
<evidence type="ECO:0000256" key="3">
    <source>
        <dbReference type="ARBA" id="ARBA00022989"/>
    </source>
</evidence>
<evidence type="ECO:0000313" key="7">
    <source>
        <dbReference type="Proteomes" id="UP000632195"/>
    </source>
</evidence>
<protein>
    <recommendedName>
        <fullName evidence="8">Signal-peptide peptidase, presenilin aspartyl protease</fullName>
    </recommendedName>
</protein>
<feature type="transmembrane region" description="Helical" evidence="5">
    <location>
        <begin position="230"/>
        <end position="248"/>
    </location>
</feature>
<comment type="subcellular location">
    <subcellularLocation>
        <location evidence="1">Endomembrane system</location>
        <topology evidence="1">Multi-pass membrane protein</topology>
    </subcellularLocation>
</comment>
<organism evidence="6 7">
    <name type="scientific">Thermogymnomonas acidicola</name>
    <dbReference type="NCBI Taxonomy" id="399579"/>
    <lineage>
        <taxon>Archaea</taxon>
        <taxon>Methanobacteriati</taxon>
        <taxon>Thermoplasmatota</taxon>
        <taxon>Thermoplasmata</taxon>
        <taxon>Thermoplasmatales</taxon>
        <taxon>Thermogymnomonas</taxon>
    </lineage>
</organism>
<keyword evidence="7" id="KW-1185">Reference proteome</keyword>
<keyword evidence="2 5" id="KW-0812">Transmembrane</keyword>
<feature type="transmembrane region" description="Helical" evidence="5">
    <location>
        <begin position="66"/>
        <end position="87"/>
    </location>
</feature>
<feature type="transmembrane region" description="Helical" evidence="5">
    <location>
        <begin position="115"/>
        <end position="132"/>
    </location>
</feature>
<dbReference type="InterPro" id="IPR010545">
    <property type="entry name" value="SPP"/>
</dbReference>
<dbReference type="AlphaFoldDB" id="A0AA37F8Y5"/>
<dbReference type="EMBL" id="BMNY01000001">
    <property type="protein sequence ID" value="GGM67877.1"/>
    <property type="molecule type" value="Genomic_DNA"/>
</dbReference>
<evidence type="ECO:0000313" key="6">
    <source>
        <dbReference type="EMBL" id="GGM67877.1"/>
    </source>
</evidence>
<dbReference type="GO" id="GO:0016020">
    <property type="term" value="C:membrane"/>
    <property type="evidence" value="ECO:0007669"/>
    <property type="project" value="InterPro"/>
</dbReference>
<reference evidence="6" key="1">
    <citation type="journal article" date="2014" name="Int. J. Syst. Evol. Microbiol.">
        <title>Complete genome sequence of Corynebacterium casei LMG S-19264T (=DSM 44701T), isolated from a smear-ripened cheese.</title>
        <authorList>
            <consortium name="US DOE Joint Genome Institute (JGI-PGF)"/>
            <person name="Walter F."/>
            <person name="Albersmeier A."/>
            <person name="Kalinowski J."/>
            <person name="Ruckert C."/>
        </authorList>
    </citation>
    <scope>NUCLEOTIDE SEQUENCE</scope>
    <source>
        <strain evidence="6">JCM 13583</strain>
    </source>
</reference>
<evidence type="ECO:0000256" key="4">
    <source>
        <dbReference type="ARBA" id="ARBA00023136"/>
    </source>
</evidence>
<dbReference type="GO" id="GO:0012505">
    <property type="term" value="C:endomembrane system"/>
    <property type="evidence" value="ECO:0007669"/>
    <property type="project" value="UniProtKB-SubCell"/>
</dbReference>
<evidence type="ECO:0000256" key="1">
    <source>
        <dbReference type="ARBA" id="ARBA00004127"/>
    </source>
</evidence>
<gene>
    <name evidence="6" type="ORF">GCM10007108_02380</name>
</gene>
<accession>A0AA37F8Y5</accession>
<proteinExistence type="predicted"/>
<name>A0AA37F8Y5_9ARCH</name>
<dbReference type="NCBIfam" id="NF041679">
    <property type="entry name" value="IMP_arch_presen"/>
    <property type="match status" value="1"/>
</dbReference>
<feature type="transmembrane region" description="Helical" evidence="5">
    <location>
        <begin position="260"/>
        <end position="278"/>
    </location>
</feature>
<dbReference type="SMART" id="SM00730">
    <property type="entry name" value="PSN"/>
    <property type="match status" value="1"/>
</dbReference>
<feature type="transmembrane region" description="Helical" evidence="5">
    <location>
        <begin position="201"/>
        <end position="224"/>
    </location>
</feature>
<feature type="transmembrane region" description="Helical" evidence="5">
    <location>
        <begin position="93"/>
        <end position="110"/>
    </location>
</feature>
<sequence>MAIFVASSLFAVYLAEALIEISPGIKSTSSTSGISIVFVYIAVAIAFTFVILFVARRRRISILRYVFYVLIAYVTFFVSSILAAIVSVNIVEYYVITFAIPVVILVFLLVSNEWYVIDLAGFFLSAGVSAVWGVEIGIWAAVVFLVAFAIYDYIAVYKTKHMVSLARVAVDESIPLLFVSPSRRNFTMRDLTFDNRGEQEVLMLGFGDVALPSILVVSSAVYGISHPLPFIGLPLAGALAGMAFLFFFNKNRPAPGLPYINTGAILGFLIAFFMYFPLRP</sequence>
<evidence type="ECO:0000256" key="2">
    <source>
        <dbReference type="ARBA" id="ARBA00022692"/>
    </source>
</evidence>
<comment type="caution">
    <text evidence="6">The sequence shown here is derived from an EMBL/GenBank/DDBJ whole genome shotgun (WGS) entry which is preliminary data.</text>
</comment>
<dbReference type="InterPro" id="IPR006639">
    <property type="entry name" value="Preselin/SPP"/>
</dbReference>